<evidence type="ECO:0000259" key="2">
    <source>
        <dbReference type="SMART" id="SM00382"/>
    </source>
</evidence>
<reference evidence="4" key="1">
    <citation type="journal article" date="2021" name="Science">
        <title>Hunting the eagle killer: A cyanobacterial neurotoxin causes vacuolar myelinopathy.</title>
        <authorList>
            <person name="Breinlinger S."/>
            <person name="Phillips T.J."/>
            <person name="Haram B.N."/>
            <person name="Mares J."/>
            <person name="Martinez Yerena J.A."/>
            <person name="Hrouzek P."/>
            <person name="Sobotka R."/>
            <person name="Henderson W.M."/>
            <person name="Schmieder P."/>
            <person name="Williams S.M."/>
            <person name="Lauderdale J.D."/>
            <person name="Wilde H.D."/>
            <person name="Gerrin W."/>
            <person name="Kust A."/>
            <person name="Washington J.W."/>
            <person name="Wagner C."/>
            <person name="Geier B."/>
            <person name="Liebeke M."/>
            <person name="Enke H."/>
            <person name="Niedermeyer T.H.J."/>
            <person name="Wilde S.B."/>
        </authorList>
    </citation>
    <scope>NUCLEOTIDE SEQUENCE [LARGE SCALE GENOMIC DNA]</scope>
    <source>
        <strain evidence="4">Thurmond2011</strain>
    </source>
</reference>
<sequence length="340" mass="38410">MSTSQQYEEDLAFQERLCLTNNIYVAYPRFKEILSAIENCHHLSDLKDEPECLFLKGETGAGKTTILNSYAQRYPRRETSSGTIVQVLSVTVPSPATVKSMVSKLLWQLGDPAYEKGTISNQTIRLIGLMRDCEVSLVFLDEFQHFIDRDSAKVLKTVSDWLKDLILDTKIPMVLIGLPEAEAVFHVNCQLSRRFANRYSLSPFSWKTDSGKEFRTFLHAVSSQLPLVSSVDLASEEMALRFYYASDGIVAYVMKLIRYGTYLALKLRQEKLDSNVLAIAFDKYVLADKPHKKNPFLTDDVLLLIEDSFVLDKSSTKEGATSGRIKPKKKALSSSDVLHK</sequence>
<evidence type="ECO:0000313" key="3">
    <source>
        <dbReference type="EMBL" id="MDR9897751.1"/>
    </source>
</evidence>
<organism evidence="3 4">
    <name type="scientific">Aetokthonos hydrillicola Thurmond2011</name>
    <dbReference type="NCBI Taxonomy" id="2712845"/>
    <lineage>
        <taxon>Bacteria</taxon>
        <taxon>Bacillati</taxon>
        <taxon>Cyanobacteriota</taxon>
        <taxon>Cyanophyceae</taxon>
        <taxon>Nostocales</taxon>
        <taxon>Hapalosiphonaceae</taxon>
        <taxon>Aetokthonos</taxon>
    </lineage>
</organism>
<evidence type="ECO:0000313" key="4">
    <source>
        <dbReference type="Proteomes" id="UP000667802"/>
    </source>
</evidence>
<proteinExistence type="predicted"/>
<dbReference type="InterPro" id="IPR008868">
    <property type="entry name" value="TniB"/>
</dbReference>
<keyword evidence="4" id="KW-1185">Reference proteome</keyword>
<dbReference type="Pfam" id="PF05621">
    <property type="entry name" value="TniB"/>
    <property type="match status" value="1"/>
</dbReference>
<protein>
    <submittedName>
        <fullName evidence="3">TniB family NTP-binding protein</fullName>
    </submittedName>
</protein>
<dbReference type="RefSeq" id="WP_243903020.1">
    <property type="nucleotide sequence ID" value="NZ_JAALHA020000014.1"/>
</dbReference>
<name>A0AAP5IAA1_9CYAN</name>
<comment type="caution">
    <text evidence="3">The sequence shown here is derived from an EMBL/GenBank/DDBJ whole genome shotgun (WGS) entry which is preliminary data.</text>
</comment>
<dbReference type="InterPro" id="IPR027417">
    <property type="entry name" value="P-loop_NTPase"/>
</dbReference>
<accession>A0AAP5IAA1</accession>
<feature type="domain" description="AAA+ ATPase" evidence="2">
    <location>
        <begin position="49"/>
        <end position="177"/>
    </location>
</feature>
<dbReference type="Proteomes" id="UP000667802">
    <property type="component" value="Unassembled WGS sequence"/>
</dbReference>
<feature type="region of interest" description="Disordered" evidence="1">
    <location>
        <begin position="314"/>
        <end position="340"/>
    </location>
</feature>
<dbReference type="InterPro" id="IPR003593">
    <property type="entry name" value="AAA+_ATPase"/>
</dbReference>
<dbReference type="PROSITE" id="PS00675">
    <property type="entry name" value="SIGMA54_INTERACT_1"/>
    <property type="match status" value="1"/>
</dbReference>
<dbReference type="SMART" id="SM00382">
    <property type="entry name" value="AAA"/>
    <property type="match status" value="1"/>
</dbReference>
<evidence type="ECO:0000256" key="1">
    <source>
        <dbReference type="SAM" id="MobiDB-lite"/>
    </source>
</evidence>
<dbReference type="AlphaFoldDB" id="A0AAP5IAA1"/>
<dbReference type="SUPFAM" id="SSF52540">
    <property type="entry name" value="P-loop containing nucleoside triphosphate hydrolases"/>
    <property type="match status" value="1"/>
</dbReference>
<dbReference type="InterPro" id="IPR025662">
    <property type="entry name" value="Sigma_54_int_dom_ATP-bd_1"/>
</dbReference>
<dbReference type="EMBL" id="JAALHA020000014">
    <property type="protein sequence ID" value="MDR9897751.1"/>
    <property type="molecule type" value="Genomic_DNA"/>
</dbReference>
<dbReference type="Gene3D" id="3.40.50.300">
    <property type="entry name" value="P-loop containing nucleotide triphosphate hydrolases"/>
    <property type="match status" value="1"/>
</dbReference>
<gene>
    <name evidence="3" type="ORF">G7B40_024750</name>
</gene>